<name>A0A9D4E2A7_DREPO</name>
<dbReference type="EMBL" id="JAIWYP010000009">
    <property type="protein sequence ID" value="KAH3771508.1"/>
    <property type="molecule type" value="Genomic_DNA"/>
</dbReference>
<reference evidence="1" key="2">
    <citation type="submission" date="2020-11" db="EMBL/GenBank/DDBJ databases">
        <authorList>
            <person name="McCartney M.A."/>
            <person name="Auch B."/>
            <person name="Kono T."/>
            <person name="Mallez S."/>
            <person name="Becker A."/>
            <person name="Gohl D.M."/>
            <person name="Silverstein K.A.T."/>
            <person name="Koren S."/>
            <person name="Bechman K.B."/>
            <person name="Herman A."/>
            <person name="Abrahante J.E."/>
            <person name="Garbe J."/>
        </authorList>
    </citation>
    <scope>NUCLEOTIDE SEQUENCE</scope>
    <source>
        <strain evidence="1">Duluth1</strain>
        <tissue evidence="1">Whole animal</tissue>
    </source>
</reference>
<reference evidence="1" key="1">
    <citation type="journal article" date="2019" name="bioRxiv">
        <title>The Genome of the Zebra Mussel, Dreissena polymorpha: A Resource for Invasive Species Research.</title>
        <authorList>
            <person name="McCartney M.A."/>
            <person name="Auch B."/>
            <person name="Kono T."/>
            <person name="Mallez S."/>
            <person name="Zhang Y."/>
            <person name="Obille A."/>
            <person name="Becker A."/>
            <person name="Abrahante J.E."/>
            <person name="Garbe J."/>
            <person name="Badalamenti J.P."/>
            <person name="Herman A."/>
            <person name="Mangelson H."/>
            <person name="Liachko I."/>
            <person name="Sullivan S."/>
            <person name="Sone E.D."/>
            <person name="Koren S."/>
            <person name="Silverstein K.A.T."/>
            <person name="Beckman K.B."/>
            <person name="Gohl D.M."/>
        </authorList>
    </citation>
    <scope>NUCLEOTIDE SEQUENCE</scope>
    <source>
        <strain evidence="1">Duluth1</strain>
        <tissue evidence="1">Whole animal</tissue>
    </source>
</reference>
<accession>A0A9D4E2A7</accession>
<dbReference type="Proteomes" id="UP000828390">
    <property type="component" value="Unassembled WGS sequence"/>
</dbReference>
<gene>
    <name evidence="1" type="ORF">DPMN_172830</name>
</gene>
<protein>
    <submittedName>
        <fullName evidence="1">Uncharacterized protein</fullName>
    </submittedName>
</protein>
<comment type="caution">
    <text evidence="1">The sequence shown here is derived from an EMBL/GenBank/DDBJ whole genome shotgun (WGS) entry which is preliminary data.</text>
</comment>
<proteinExistence type="predicted"/>
<dbReference type="AlphaFoldDB" id="A0A9D4E2A7"/>
<sequence>MWFAPVAFVDVVIMPITNDEDGKIVLIDAGNVTSVNVEAIVAPNVNGGVTANEAVLEDA</sequence>
<organism evidence="1 2">
    <name type="scientific">Dreissena polymorpha</name>
    <name type="common">Zebra mussel</name>
    <name type="synonym">Mytilus polymorpha</name>
    <dbReference type="NCBI Taxonomy" id="45954"/>
    <lineage>
        <taxon>Eukaryota</taxon>
        <taxon>Metazoa</taxon>
        <taxon>Spiralia</taxon>
        <taxon>Lophotrochozoa</taxon>
        <taxon>Mollusca</taxon>
        <taxon>Bivalvia</taxon>
        <taxon>Autobranchia</taxon>
        <taxon>Heteroconchia</taxon>
        <taxon>Euheterodonta</taxon>
        <taxon>Imparidentia</taxon>
        <taxon>Neoheterodontei</taxon>
        <taxon>Myida</taxon>
        <taxon>Dreissenoidea</taxon>
        <taxon>Dreissenidae</taxon>
        <taxon>Dreissena</taxon>
    </lineage>
</organism>
<evidence type="ECO:0000313" key="2">
    <source>
        <dbReference type="Proteomes" id="UP000828390"/>
    </source>
</evidence>
<evidence type="ECO:0000313" key="1">
    <source>
        <dbReference type="EMBL" id="KAH3771508.1"/>
    </source>
</evidence>
<keyword evidence="2" id="KW-1185">Reference proteome</keyword>